<feature type="transmembrane region" description="Helical" evidence="7">
    <location>
        <begin position="235"/>
        <end position="259"/>
    </location>
</feature>
<dbReference type="InterPro" id="IPR050545">
    <property type="entry name" value="Mycobact_MmpL"/>
</dbReference>
<feature type="transmembrane region" description="Helical" evidence="7">
    <location>
        <begin position="209"/>
        <end position="229"/>
    </location>
</feature>
<dbReference type="PANTHER" id="PTHR33406">
    <property type="entry name" value="MEMBRANE PROTEIN MJ1562-RELATED"/>
    <property type="match status" value="1"/>
</dbReference>
<feature type="transmembrane region" description="Helical" evidence="7">
    <location>
        <begin position="539"/>
        <end position="561"/>
    </location>
</feature>
<name>A0A8J7KWE1_9ACTN</name>
<keyword evidence="10" id="KW-1185">Reference proteome</keyword>
<dbReference type="Pfam" id="PF03176">
    <property type="entry name" value="MMPL"/>
    <property type="match status" value="2"/>
</dbReference>
<organism evidence="9 10">
    <name type="scientific">Longispora fulva</name>
    <dbReference type="NCBI Taxonomy" id="619741"/>
    <lineage>
        <taxon>Bacteria</taxon>
        <taxon>Bacillati</taxon>
        <taxon>Actinomycetota</taxon>
        <taxon>Actinomycetes</taxon>
        <taxon>Micromonosporales</taxon>
        <taxon>Micromonosporaceae</taxon>
        <taxon>Longispora</taxon>
    </lineage>
</organism>
<gene>
    <name evidence="9" type="ORF">IW245_002636</name>
</gene>
<comment type="caution">
    <text evidence="9">The sequence shown here is derived from an EMBL/GenBank/DDBJ whole genome shotgun (WGS) entry which is preliminary data.</text>
</comment>
<comment type="similarity">
    <text evidence="2">Belongs to the resistance-nodulation-cell division (RND) (TC 2.A.6) family. MmpL subfamily.</text>
</comment>
<evidence type="ECO:0000256" key="1">
    <source>
        <dbReference type="ARBA" id="ARBA00004651"/>
    </source>
</evidence>
<dbReference type="AlphaFoldDB" id="A0A8J7KWE1"/>
<feature type="transmembrane region" description="Helical" evidence="7">
    <location>
        <begin position="314"/>
        <end position="339"/>
    </location>
</feature>
<proteinExistence type="inferred from homology"/>
<keyword evidence="6 7" id="KW-0472">Membrane</keyword>
<keyword evidence="3" id="KW-1003">Cell membrane</keyword>
<dbReference type="EMBL" id="JADOUF010000001">
    <property type="protein sequence ID" value="MBG6136442.1"/>
    <property type="molecule type" value="Genomic_DNA"/>
</dbReference>
<evidence type="ECO:0000256" key="3">
    <source>
        <dbReference type="ARBA" id="ARBA00022475"/>
    </source>
</evidence>
<feature type="domain" description="Membrane transport protein MMPL" evidence="8">
    <location>
        <begin position="404"/>
        <end position="718"/>
    </location>
</feature>
<evidence type="ECO:0000256" key="4">
    <source>
        <dbReference type="ARBA" id="ARBA00022692"/>
    </source>
</evidence>
<sequence>MTALMERQDKKASLPLRRPWTVIVISLLFLLLTGAVSGDTLKVLKNGGFDDTRSDSVRATKLLEEKFSSSQPNLLILVRDTTVEVADPKVAQAGRDLVTTLEAEKGVKLVASYFQIDGDPELKSADGHAGLTLVRVEGDEDTVLKTTRRLHDALSRVDGTLSVKFGGIAQVNADIEKQTNDDLVLSEAVALPLTLILLFFVFRGLIAALLPLFVGLLSITGGMSVLYALGKVTDVSVFAVNLITALGLGLAVDYSLLIVSRYREERSRGLVGAAAVTATLRTAGRTVVFSAAIVAAVMATLLVFDQYFLRSFAYAGLAVVAITVLGALLPLPAALMLLGHRVDKWSIGKPRTEPAVPENGLWGRIAGLTMRAPWVFGILVIGLLVLFAAPIRHIQLGVPDERVLPKGSESRVVLEASRTQFSTNDSSAISVVSDQWSGDLGDYAARLSRIPHVTAVNSAAGRYENGTQVAPPVPELAAAFTHGDATRIQILNDVVSYSDDGKRLVKAVRAEPAGTRVHVGGLSAQLVDIVDSLDRKLPLAIGLAALLTLLLLFLATGSILLPIKAVAFNALGLGSILGAMVWVFQDGHLARQLDFTASPVAVTIPVLLCCVAYALSMDYEVFVLSRIKESYAATNDPRLSVRRGLGGSGPIISAAAAILAVSFFSTAISGVSLAKLFGIGTGLAVIIDAILIRGVLVPAFLRIFGHSAWWAPGWLRRLSSRVELNH</sequence>
<evidence type="ECO:0000256" key="6">
    <source>
        <dbReference type="ARBA" id="ARBA00023136"/>
    </source>
</evidence>
<dbReference type="Gene3D" id="1.20.1640.10">
    <property type="entry name" value="Multidrug efflux transporter AcrB transmembrane domain"/>
    <property type="match status" value="2"/>
</dbReference>
<feature type="transmembrane region" description="Helical" evidence="7">
    <location>
        <begin position="566"/>
        <end position="584"/>
    </location>
</feature>
<evidence type="ECO:0000256" key="5">
    <source>
        <dbReference type="ARBA" id="ARBA00022989"/>
    </source>
</evidence>
<dbReference type="GO" id="GO:0005886">
    <property type="term" value="C:plasma membrane"/>
    <property type="evidence" value="ECO:0007669"/>
    <property type="project" value="UniProtKB-SubCell"/>
</dbReference>
<keyword evidence="4 7" id="KW-0812">Transmembrane</keyword>
<feature type="transmembrane region" description="Helical" evidence="7">
    <location>
        <begin position="645"/>
        <end position="664"/>
    </location>
</feature>
<evidence type="ECO:0000313" key="9">
    <source>
        <dbReference type="EMBL" id="MBG6136442.1"/>
    </source>
</evidence>
<dbReference type="SUPFAM" id="SSF82866">
    <property type="entry name" value="Multidrug efflux transporter AcrB transmembrane domain"/>
    <property type="match status" value="2"/>
</dbReference>
<dbReference type="PANTHER" id="PTHR33406:SF11">
    <property type="entry name" value="MEMBRANE PROTEIN SCO6666-RELATED"/>
    <property type="match status" value="1"/>
</dbReference>
<feature type="transmembrane region" description="Helical" evidence="7">
    <location>
        <begin position="374"/>
        <end position="394"/>
    </location>
</feature>
<feature type="transmembrane region" description="Helical" evidence="7">
    <location>
        <begin position="287"/>
        <end position="308"/>
    </location>
</feature>
<dbReference type="RefSeq" id="WP_197003417.1">
    <property type="nucleotide sequence ID" value="NZ_BONS01000015.1"/>
</dbReference>
<dbReference type="InterPro" id="IPR004869">
    <property type="entry name" value="MMPL_dom"/>
</dbReference>
<evidence type="ECO:0000313" key="10">
    <source>
        <dbReference type="Proteomes" id="UP000622552"/>
    </source>
</evidence>
<feature type="transmembrane region" description="Helical" evidence="7">
    <location>
        <begin position="183"/>
        <end position="202"/>
    </location>
</feature>
<dbReference type="Proteomes" id="UP000622552">
    <property type="component" value="Unassembled WGS sequence"/>
</dbReference>
<evidence type="ECO:0000256" key="2">
    <source>
        <dbReference type="ARBA" id="ARBA00010157"/>
    </source>
</evidence>
<accession>A0A8J7KWE1</accession>
<evidence type="ECO:0000256" key="7">
    <source>
        <dbReference type="SAM" id="Phobius"/>
    </source>
</evidence>
<keyword evidence="5 7" id="KW-1133">Transmembrane helix</keyword>
<feature type="transmembrane region" description="Helical" evidence="7">
    <location>
        <begin position="604"/>
        <end position="624"/>
    </location>
</feature>
<evidence type="ECO:0000259" key="8">
    <source>
        <dbReference type="Pfam" id="PF03176"/>
    </source>
</evidence>
<feature type="transmembrane region" description="Helical" evidence="7">
    <location>
        <begin position="676"/>
        <end position="701"/>
    </location>
</feature>
<comment type="subcellular location">
    <subcellularLocation>
        <location evidence="1">Cell membrane</location>
        <topology evidence="1">Multi-pass membrane protein</topology>
    </subcellularLocation>
</comment>
<feature type="domain" description="Membrane transport protein MMPL" evidence="8">
    <location>
        <begin position="51"/>
        <end position="373"/>
    </location>
</feature>
<protein>
    <submittedName>
        <fullName evidence="9">RND superfamily putative drug exporter</fullName>
    </submittedName>
</protein>
<reference evidence="9" key="1">
    <citation type="submission" date="2020-11" db="EMBL/GenBank/DDBJ databases">
        <title>Sequencing the genomes of 1000 actinobacteria strains.</title>
        <authorList>
            <person name="Klenk H.-P."/>
        </authorList>
    </citation>
    <scope>NUCLEOTIDE SEQUENCE</scope>
    <source>
        <strain evidence="9">DSM 45356</strain>
    </source>
</reference>